<gene>
    <name evidence="1" type="ORF">AB675_8004</name>
</gene>
<dbReference type="AlphaFoldDB" id="A0A0N0NND2"/>
<organism evidence="1 2">
    <name type="scientific">Cyphellophora attinorum</name>
    <dbReference type="NCBI Taxonomy" id="1664694"/>
    <lineage>
        <taxon>Eukaryota</taxon>
        <taxon>Fungi</taxon>
        <taxon>Dikarya</taxon>
        <taxon>Ascomycota</taxon>
        <taxon>Pezizomycotina</taxon>
        <taxon>Eurotiomycetes</taxon>
        <taxon>Chaetothyriomycetidae</taxon>
        <taxon>Chaetothyriales</taxon>
        <taxon>Cyphellophoraceae</taxon>
        <taxon>Cyphellophora</taxon>
    </lineage>
</organism>
<dbReference type="STRING" id="1664694.A0A0N0NND2"/>
<comment type="caution">
    <text evidence="1">The sequence shown here is derived from an EMBL/GenBank/DDBJ whole genome shotgun (WGS) entry which is preliminary data.</text>
</comment>
<evidence type="ECO:0000313" key="1">
    <source>
        <dbReference type="EMBL" id="KPI41239.1"/>
    </source>
</evidence>
<dbReference type="Proteomes" id="UP000038010">
    <property type="component" value="Unassembled WGS sequence"/>
</dbReference>
<keyword evidence="2" id="KW-1185">Reference proteome</keyword>
<dbReference type="RefSeq" id="XP_018001202.1">
    <property type="nucleotide sequence ID" value="XM_018148417.1"/>
</dbReference>
<dbReference type="GeneID" id="28740297"/>
<dbReference type="Gene3D" id="3.80.10.10">
    <property type="entry name" value="Ribonuclease Inhibitor"/>
    <property type="match status" value="1"/>
</dbReference>
<dbReference type="SUPFAM" id="SSF52047">
    <property type="entry name" value="RNI-like"/>
    <property type="match status" value="1"/>
</dbReference>
<dbReference type="EMBL" id="LFJN01000010">
    <property type="protein sequence ID" value="KPI41239.1"/>
    <property type="molecule type" value="Genomic_DNA"/>
</dbReference>
<protein>
    <recommendedName>
        <fullName evidence="3">F-box domain-containing protein</fullName>
    </recommendedName>
</protein>
<sequence>MAASGVEEDLVLPDEVLGIICDELGRDRDFVTLYRCAQASRSFADPALRTMYQYHEQSPAFLQSDEADPGLAKADFATKYANAEQAFQRWTTLWRSVIISSLPDSKTYKPYCRYLRMLDFRNLLNMVEDPRMARGKLQSSFFGGPMRPFKIMSSRAWKGMHYVDGSATINAVGESLTQAATQIEEIAGDISPNNLPRWIDRTPKLERLVLWNGNSLVQRAGQSVAKTCDHFSSLTIREWRNILPDDPLAADKTCAAFLNDLEPDTLEHFEIISYNDIAGNSFTALGRHKSLRDLTLNNLSRQAVENLNCLKDCTELQILVLEDNEAVQLEAANNDIFTEVVEWLRSCSKLRDLTLKRFRDGPAILSQVLVSPTVKLTKLSLEGYLVRDTSSRLFHTALSEQKTLEAVWLRGIGEDVVPDDLTIMVDGLSNIPHLKELVLKEVSDEFQEEHIMKLALSLPELEELWTSGDVVSADVLMGLRNLRNLKKLDLYAMTQFRSDEIIDFISQLDPVTQRGFQLSLMAADPNQGNLSETEQDLIRELIRTSLDGRFDFVLWRDADTSDSDSD</sequence>
<evidence type="ECO:0000313" key="2">
    <source>
        <dbReference type="Proteomes" id="UP000038010"/>
    </source>
</evidence>
<dbReference type="OrthoDB" id="10028886at2759"/>
<evidence type="ECO:0008006" key="3">
    <source>
        <dbReference type="Google" id="ProtNLM"/>
    </source>
</evidence>
<dbReference type="VEuPathDB" id="FungiDB:AB675_8004"/>
<name>A0A0N0NND2_9EURO</name>
<proteinExistence type="predicted"/>
<accession>A0A0N0NND2</accession>
<dbReference type="InterPro" id="IPR032675">
    <property type="entry name" value="LRR_dom_sf"/>
</dbReference>
<reference evidence="1 2" key="1">
    <citation type="submission" date="2015-06" db="EMBL/GenBank/DDBJ databases">
        <title>Draft genome of the ant-associated black yeast Phialophora attae CBS 131958.</title>
        <authorList>
            <person name="Moreno L.F."/>
            <person name="Stielow B.J."/>
            <person name="de Hoog S."/>
            <person name="Vicente V.A."/>
            <person name="Weiss V.A."/>
            <person name="de Vries M."/>
            <person name="Cruz L.M."/>
            <person name="Souza E.M."/>
        </authorList>
    </citation>
    <scope>NUCLEOTIDE SEQUENCE [LARGE SCALE GENOMIC DNA]</scope>
    <source>
        <strain evidence="1 2">CBS 131958</strain>
    </source>
</reference>